<proteinExistence type="predicted"/>
<organism evidence="2 3">
    <name type="scientific">Bifidobacterium longum subsp. infantis</name>
    <dbReference type="NCBI Taxonomy" id="1682"/>
    <lineage>
        <taxon>Bacteria</taxon>
        <taxon>Bacillati</taxon>
        <taxon>Actinomycetota</taxon>
        <taxon>Actinomycetes</taxon>
        <taxon>Bifidobacteriales</taxon>
        <taxon>Bifidobacteriaceae</taxon>
        <taxon>Bifidobacterium</taxon>
    </lineage>
</organism>
<gene>
    <name evidence="2" type="ORF">BLONGUMMC1_01739</name>
</gene>
<dbReference type="Pfam" id="PF06114">
    <property type="entry name" value="Peptidase_M78"/>
    <property type="match status" value="1"/>
</dbReference>
<dbReference type="Gene3D" id="1.10.10.2910">
    <property type="match status" value="1"/>
</dbReference>
<dbReference type="EMBL" id="CABHML010000069">
    <property type="protein sequence ID" value="VUW84469.1"/>
    <property type="molecule type" value="Genomic_DNA"/>
</dbReference>
<sequence>MERLGRITTSLPDLPIDRRMTYGAMRRAITGLPVTVSSAILPDGLWGCYDDATEVILIDRRLTYTAKRCTLVHELLHWKHGDDGCANDRSKQERRCRTQTALLLVDSVELALLERMYEYDWQIADELDITTQVLEDYRQVMAERVSII</sequence>
<evidence type="ECO:0000313" key="2">
    <source>
        <dbReference type="EMBL" id="VUW84469.1"/>
    </source>
</evidence>
<accession>A0A564S201</accession>
<evidence type="ECO:0000259" key="1">
    <source>
        <dbReference type="Pfam" id="PF06114"/>
    </source>
</evidence>
<evidence type="ECO:0000313" key="3">
    <source>
        <dbReference type="Proteomes" id="UP000319252"/>
    </source>
</evidence>
<dbReference type="Proteomes" id="UP000319252">
    <property type="component" value="Unassembled WGS sequence"/>
</dbReference>
<protein>
    <recommendedName>
        <fullName evidence="1">IrrE N-terminal-like domain-containing protein</fullName>
    </recommendedName>
</protein>
<name>A0A564S201_BIFLI</name>
<feature type="domain" description="IrrE N-terminal-like" evidence="1">
    <location>
        <begin position="48"/>
        <end position="134"/>
    </location>
</feature>
<dbReference type="InterPro" id="IPR010359">
    <property type="entry name" value="IrrE_HExxH"/>
</dbReference>
<reference evidence="2 3" key="1">
    <citation type="submission" date="2019-07" db="EMBL/GenBank/DDBJ databases">
        <authorList>
            <person name="Chang H.-W."/>
            <person name="Raman A."/>
            <person name="Venkatesh S."/>
            <person name="Gehrig J."/>
        </authorList>
    </citation>
    <scope>NUCLEOTIDE SEQUENCE [LARGE SCALE GENOMIC DNA]</scope>
    <source>
        <strain evidence="2">B.longum_ssp_infantis_4</strain>
    </source>
</reference>
<dbReference type="AlphaFoldDB" id="A0A564S201"/>
<dbReference type="RefSeq" id="WP_234883896.1">
    <property type="nucleotide sequence ID" value="NZ_CABHML010000069.1"/>
</dbReference>